<comment type="caution">
    <text evidence="1">The sequence shown here is derived from an EMBL/GenBank/DDBJ whole genome shotgun (WGS) entry which is preliminary data.</text>
</comment>
<dbReference type="AlphaFoldDB" id="A0A4C1XT59"/>
<organism evidence="1 2">
    <name type="scientific">Eumeta variegata</name>
    <name type="common">Bagworm moth</name>
    <name type="synonym">Eumeta japonica</name>
    <dbReference type="NCBI Taxonomy" id="151549"/>
    <lineage>
        <taxon>Eukaryota</taxon>
        <taxon>Metazoa</taxon>
        <taxon>Ecdysozoa</taxon>
        <taxon>Arthropoda</taxon>
        <taxon>Hexapoda</taxon>
        <taxon>Insecta</taxon>
        <taxon>Pterygota</taxon>
        <taxon>Neoptera</taxon>
        <taxon>Endopterygota</taxon>
        <taxon>Lepidoptera</taxon>
        <taxon>Glossata</taxon>
        <taxon>Ditrysia</taxon>
        <taxon>Tineoidea</taxon>
        <taxon>Psychidae</taxon>
        <taxon>Oiketicinae</taxon>
        <taxon>Eumeta</taxon>
    </lineage>
</organism>
<keyword evidence="2" id="KW-1185">Reference proteome</keyword>
<reference evidence="1 2" key="1">
    <citation type="journal article" date="2019" name="Commun. Biol.">
        <title>The bagworm genome reveals a unique fibroin gene that provides high tensile strength.</title>
        <authorList>
            <person name="Kono N."/>
            <person name="Nakamura H."/>
            <person name="Ohtoshi R."/>
            <person name="Tomita M."/>
            <person name="Numata K."/>
            <person name="Arakawa K."/>
        </authorList>
    </citation>
    <scope>NUCLEOTIDE SEQUENCE [LARGE SCALE GENOMIC DNA]</scope>
</reference>
<name>A0A4C1XT59_EUMVA</name>
<evidence type="ECO:0000313" key="2">
    <source>
        <dbReference type="Proteomes" id="UP000299102"/>
    </source>
</evidence>
<proteinExistence type="predicted"/>
<dbReference type="EMBL" id="BGZK01000964">
    <property type="protein sequence ID" value="GBP66678.1"/>
    <property type="molecule type" value="Genomic_DNA"/>
</dbReference>
<gene>
    <name evidence="1" type="ORF">EVAR_79033_1</name>
</gene>
<accession>A0A4C1XT59</accession>
<dbReference type="Proteomes" id="UP000299102">
    <property type="component" value="Unassembled WGS sequence"/>
</dbReference>
<evidence type="ECO:0000313" key="1">
    <source>
        <dbReference type="EMBL" id="GBP66678.1"/>
    </source>
</evidence>
<protein>
    <submittedName>
        <fullName evidence="1">Uncharacterized protein</fullName>
    </submittedName>
</protein>
<sequence>MAIPRTDDLTCSLSSESLVNNAQAQHPPNLHSSSPTFRVYAIATLFSLTSQRQSFERCTLEATRGCRSDRAEAYFRYIKVINNENKVPKRSERGVGEGKERRVVHRNPQPLDETHQRRLLFHMYFLRKCGWLVHGNLKLKQYGRQKEGFDGSNESCQLVMSLVRDCSLSVLQTITLA</sequence>